<evidence type="ECO:0000256" key="1">
    <source>
        <dbReference type="ARBA" id="ARBA00004167"/>
    </source>
</evidence>
<evidence type="ECO:0000256" key="5">
    <source>
        <dbReference type="ARBA" id="ARBA00023136"/>
    </source>
</evidence>
<keyword evidence="6" id="KW-0325">Glycoprotein</keyword>
<feature type="region of interest" description="Disordered" evidence="7">
    <location>
        <begin position="320"/>
        <end position="345"/>
    </location>
</feature>
<reference evidence="9 10" key="1">
    <citation type="submission" date="2023-01" db="EMBL/GenBank/DDBJ databases">
        <title>Analysis of 21 Apiospora genomes using comparative genomics revels a genus with tremendous synthesis potential of carbohydrate active enzymes and secondary metabolites.</title>
        <authorList>
            <person name="Sorensen T."/>
        </authorList>
    </citation>
    <scope>NUCLEOTIDE SEQUENCE [LARGE SCALE GENOMIC DNA]</scope>
    <source>
        <strain evidence="9 10">CBS 33761</strain>
    </source>
</reference>
<dbReference type="InterPro" id="IPR051836">
    <property type="entry name" value="Kremen_rcpt"/>
</dbReference>
<evidence type="ECO:0000259" key="8">
    <source>
        <dbReference type="PROSITE" id="PS51212"/>
    </source>
</evidence>
<feature type="domain" description="WSC" evidence="8">
    <location>
        <begin position="209"/>
        <end position="301"/>
    </location>
</feature>
<keyword evidence="5" id="KW-0472">Membrane</keyword>
<feature type="domain" description="WSC" evidence="8">
    <location>
        <begin position="99"/>
        <end position="191"/>
    </location>
</feature>
<comment type="caution">
    <text evidence="9">The sequence shown here is derived from an EMBL/GenBank/DDBJ whole genome shotgun (WGS) entry which is preliminary data.</text>
</comment>
<dbReference type="InterPro" id="IPR002889">
    <property type="entry name" value="WSC_carb-bd"/>
</dbReference>
<feature type="region of interest" description="Disordered" evidence="7">
    <location>
        <begin position="40"/>
        <end position="93"/>
    </location>
</feature>
<organism evidence="9 10">
    <name type="scientific">Apiospora rasikravindrae</name>
    <dbReference type="NCBI Taxonomy" id="990691"/>
    <lineage>
        <taxon>Eukaryota</taxon>
        <taxon>Fungi</taxon>
        <taxon>Dikarya</taxon>
        <taxon>Ascomycota</taxon>
        <taxon>Pezizomycotina</taxon>
        <taxon>Sordariomycetes</taxon>
        <taxon>Xylariomycetidae</taxon>
        <taxon>Amphisphaeriales</taxon>
        <taxon>Apiosporaceae</taxon>
        <taxon>Apiospora</taxon>
    </lineage>
</organism>
<name>A0ABR1UCB7_9PEZI</name>
<dbReference type="SMART" id="SM00321">
    <property type="entry name" value="WSC"/>
    <property type="match status" value="2"/>
</dbReference>
<evidence type="ECO:0000313" key="10">
    <source>
        <dbReference type="Proteomes" id="UP001444661"/>
    </source>
</evidence>
<dbReference type="PANTHER" id="PTHR24269:SF16">
    <property type="entry name" value="PROTEIN SLG1"/>
    <property type="match status" value="1"/>
</dbReference>
<evidence type="ECO:0000313" key="9">
    <source>
        <dbReference type="EMBL" id="KAK8056549.1"/>
    </source>
</evidence>
<evidence type="ECO:0000256" key="7">
    <source>
        <dbReference type="SAM" id="MobiDB-lite"/>
    </source>
</evidence>
<dbReference type="EMBL" id="JAQQWK010000001">
    <property type="protein sequence ID" value="KAK8056549.1"/>
    <property type="molecule type" value="Genomic_DNA"/>
</dbReference>
<keyword evidence="3" id="KW-0732">Signal</keyword>
<dbReference type="Proteomes" id="UP001444661">
    <property type="component" value="Unassembled WGS sequence"/>
</dbReference>
<dbReference type="PANTHER" id="PTHR24269">
    <property type="entry name" value="KREMEN PROTEIN"/>
    <property type="match status" value="1"/>
</dbReference>
<dbReference type="PROSITE" id="PS51212">
    <property type="entry name" value="WSC"/>
    <property type="match status" value="2"/>
</dbReference>
<keyword evidence="10" id="KW-1185">Reference proteome</keyword>
<feature type="compositionally biased region" description="Low complexity" evidence="7">
    <location>
        <begin position="40"/>
        <end position="72"/>
    </location>
</feature>
<proteinExistence type="predicted"/>
<dbReference type="Pfam" id="PF01822">
    <property type="entry name" value="WSC"/>
    <property type="match status" value="2"/>
</dbReference>
<feature type="compositionally biased region" description="Basic and acidic residues" evidence="7">
    <location>
        <begin position="320"/>
        <end position="331"/>
    </location>
</feature>
<feature type="compositionally biased region" description="Low complexity" evidence="7">
    <location>
        <begin position="79"/>
        <end position="91"/>
    </location>
</feature>
<protein>
    <recommendedName>
        <fullName evidence="8">WSC domain-containing protein</fullName>
    </recommendedName>
</protein>
<accession>A0ABR1UCB7</accession>
<sequence length="369" mass="38153">MSNSNMFDLAKCHVLENLATPPSPVQAGVATNCNRWMKPTTTSPAVTSPSASTSASPPVSSAAAAITTTTTSPRPPPSSTSLPAASTTPSAGEVTAPEGATYLGCASEVPARVLNQLTTSGDDMTIDKCLAFCAGARLPLAGLEYGRECYCGTSLTPPSALGSPDACRMRCAGNKDQVCGGPGLLSVFRNNTIVAATAPQKVTGKDGGVFEYQGCYDESKGRVLPNDMFGNDTLTVGKCVAFCEGKGYGLAGVEYGRECWCGKAIKEGTAKLDDGRCGMLCTGDGSQLCGGSRAIGIYKKSGGKNQRDVSQEGEAAVTIEKRGKGDGHDNTDSALEVESPPPPPLQTVVKTVRLVRRGRWGGRRGHGMI</sequence>
<evidence type="ECO:0000256" key="6">
    <source>
        <dbReference type="ARBA" id="ARBA00023180"/>
    </source>
</evidence>
<keyword evidence="4" id="KW-1133">Transmembrane helix</keyword>
<evidence type="ECO:0000256" key="2">
    <source>
        <dbReference type="ARBA" id="ARBA00022692"/>
    </source>
</evidence>
<comment type="subcellular location">
    <subcellularLocation>
        <location evidence="1">Membrane</location>
        <topology evidence="1">Single-pass membrane protein</topology>
    </subcellularLocation>
</comment>
<evidence type="ECO:0000256" key="3">
    <source>
        <dbReference type="ARBA" id="ARBA00022729"/>
    </source>
</evidence>
<evidence type="ECO:0000256" key="4">
    <source>
        <dbReference type="ARBA" id="ARBA00022989"/>
    </source>
</evidence>
<keyword evidence="2" id="KW-0812">Transmembrane</keyword>
<gene>
    <name evidence="9" type="ORF">PG993_001776</name>
</gene>